<reference evidence="2 3" key="1">
    <citation type="journal article" date="2014" name="PLoS ONE">
        <title>Genome Sequence of Candidatus Nitrososphaera evergladensis from Group I.1b Enriched from Everglades Soil Reveals Novel Genomic Features of the Ammonia-Oxidizing Archaea.</title>
        <authorList>
            <person name="Zhalnina K.V."/>
            <person name="Dias R."/>
            <person name="Leonard M.T."/>
            <person name="Dorr de Quadros P."/>
            <person name="Camargo F.A."/>
            <person name="Drew J.C."/>
            <person name="Farmerie W.G."/>
            <person name="Daroub S.H."/>
            <person name="Triplett E.W."/>
        </authorList>
    </citation>
    <scope>NUCLEOTIDE SEQUENCE [LARGE SCALE GENOMIC DNA]</scope>
    <source>
        <strain evidence="2 3">SR1</strain>
    </source>
</reference>
<gene>
    <name evidence="2" type="ORF">NTE_01050</name>
</gene>
<dbReference type="EMBL" id="CP007174">
    <property type="protein sequence ID" value="AIF83123.1"/>
    <property type="molecule type" value="Genomic_DNA"/>
</dbReference>
<accession>A0A075MPI3</accession>
<name>A0A075MPI3_9ARCH</name>
<evidence type="ECO:0000256" key="1">
    <source>
        <dbReference type="SAM" id="Phobius"/>
    </source>
</evidence>
<feature type="transmembrane region" description="Helical" evidence="1">
    <location>
        <begin position="21"/>
        <end position="45"/>
    </location>
</feature>
<proteinExistence type="predicted"/>
<dbReference type="KEGG" id="nev:NTE_01050"/>
<keyword evidence="3" id="KW-1185">Reference proteome</keyword>
<keyword evidence="1" id="KW-0472">Membrane</keyword>
<evidence type="ECO:0000313" key="3">
    <source>
        <dbReference type="Proteomes" id="UP000028194"/>
    </source>
</evidence>
<protein>
    <submittedName>
        <fullName evidence="2">Uncharacterized protein</fullName>
    </submittedName>
</protein>
<keyword evidence="1" id="KW-1133">Transmembrane helix</keyword>
<sequence>MHVRIEVNFYCARGIITNMSAILLLVVIPSVIAFLFSVFVAYYAFSDVSERQFSSSESDAHRLNIEVPSGQP</sequence>
<dbReference type="Proteomes" id="UP000028194">
    <property type="component" value="Chromosome"/>
</dbReference>
<keyword evidence="1" id="KW-0812">Transmembrane</keyword>
<dbReference type="STRING" id="1459636.NTE_01050"/>
<dbReference type="HOGENOM" id="CLU_2712608_0_0_2"/>
<dbReference type="AlphaFoldDB" id="A0A075MPI3"/>
<organism evidence="2 3">
    <name type="scientific">Candidatus Nitrososphaera evergladensis SR1</name>
    <dbReference type="NCBI Taxonomy" id="1459636"/>
    <lineage>
        <taxon>Archaea</taxon>
        <taxon>Nitrososphaerota</taxon>
        <taxon>Nitrososphaeria</taxon>
        <taxon>Nitrososphaerales</taxon>
        <taxon>Nitrososphaeraceae</taxon>
        <taxon>Nitrososphaera</taxon>
    </lineage>
</organism>
<evidence type="ECO:0000313" key="2">
    <source>
        <dbReference type="EMBL" id="AIF83123.1"/>
    </source>
</evidence>